<feature type="chain" id="PRO_5046434794" description="Secreted protein" evidence="1">
    <location>
        <begin position="29"/>
        <end position="90"/>
    </location>
</feature>
<accession>A0ABU9A9Y4</accession>
<feature type="signal peptide" evidence="1">
    <location>
        <begin position="1"/>
        <end position="28"/>
    </location>
</feature>
<dbReference type="Proteomes" id="UP001367513">
    <property type="component" value="Unassembled WGS sequence"/>
</dbReference>
<evidence type="ECO:0008006" key="4">
    <source>
        <dbReference type="Google" id="ProtNLM"/>
    </source>
</evidence>
<reference evidence="2 3" key="1">
    <citation type="submission" date="2024-03" db="EMBL/GenBank/DDBJ databases">
        <title>Draft genome sequence of Pseudonocardia carboxydivorans JCM 14827.</title>
        <authorList>
            <person name="Duangmal K."/>
        </authorList>
    </citation>
    <scope>NUCLEOTIDE SEQUENCE [LARGE SCALE GENOMIC DNA]</scope>
    <source>
        <strain evidence="2 3">JCM 14827</strain>
    </source>
</reference>
<organism evidence="2 3">
    <name type="scientific">Pseudonocardia alni subsp. carboxydivorans</name>
    <dbReference type="NCBI Taxonomy" id="415010"/>
    <lineage>
        <taxon>Bacteria</taxon>
        <taxon>Bacillati</taxon>
        <taxon>Actinomycetota</taxon>
        <taxon>Actinomycetes</taxon>
        <taxon>Pseudonocardiales</taxon>
        <taxon>Pseudonocardiaceae</taxon>
        <taxon>Pseudonocardia</taxon>
    </lineage>
</organism>
<evidence type="ECO:0000313" key="2">
    <source>
        <dbReference type="EMBL" id="MEK6463192.1"/>
    </source>
</evidence>
<sequence>MRVLRSTMIGLALGVATLTSVGAGVAAAAPAVPVQSPTWYYIATYANRGACEAAIGAYRAAPDTSEYRCISNGNPTQSQETSWSLYNLRY</sequence>
<gene>
    <name evidence="2" type="ORF">WG925_05500</name>
</gene>
<dbReference type="EMBL" id="JBBPIX010000002">
    <property type="protein sequence ID" value="MEK6463192.1"/>
    <property type="molecule type" value="Genomic_DNA"/>
</dbReference>
<protein>
    <recommendedName>
        <fullName evidence="4">Secreted protein</fullName>
    </recommendedName>
</protein>
<evidence type="ECO:0000313" key="3">
    <source>
        <dbReference type="Proteomes" id="UP001367513"/>
    </source>
</evidence>
<comment type="caution">
    <text evidence="2">The sequence shown here is derived from an EMBL/GenBank/DDBJ whole genome shotgun (WGS) entry which is preliminary data.</text>
</comment>
<name>A0ABU9A9Y4_PSEA5</name>
<evidence type="ECO:0000256" key="1">
    <source>
        <dbReference type="SAM" id="SignalP"/>
    </source>
</evidence>
<proteinExistence type="predicted"/>
<keyword evidence="1" id="KW-0732">Signal</keyword>
<keyword evidence="3" id="KW-1185">Reference proteome</keyword>
<dbReference type="RefSeq" id="WP_346107210.1">
    <property type="nucleotide sequence ID" value="NZ_BAAAOD010000073.1"/>
</dbReference>